<reference evidence="2" key="1">
    <citation type="journal article" date="2017" name="Genome Announc.">
        <title>Draft Genome Sequence of Terrimicrobium sacchariphilum NM-5T, a Facultative Anaerobic Soil Bacterium of the Class Spartobacteria.</title>
        <authorList>
            <person name="Qiu Y.L."/>
            <person name="Tourlousse D.M."/>
            <person name="Matsuura N."/>
            <person name="Ohashi A."/>
            <person name="Sekiguchi Y."/>
        </authorList>
    </citation>
    <scope>NUCLEOTIDE SEQUENCE [LARGE SCALE GENOMIC DNA]</scope>
    <source>
        <strain evidence="2">NM-5</strain>
    </source>
</reference>
<dbReference type="AlphaFoldDB" id="A0A146G3Q3"/>
<organism evidence="1 2">
    <name type="scientific">Terrimicrobium sacchariphilum</name>
    <dbReference type="NCBI Taxonomy" id="690879"/>
    <lineage>
        <taxon>Bacteria</taxon>
        <taxon>Pseudomonadati</taxon>
        <taxon>Verrucomicrobiota</taxon>
        <taxon>Terrimicrobiia</taxon>
        <taxon>Terrimicrobiales</taxon>
        <taxon>Terrimicrobiaceae</taxon>
        <taxon>Terrimicrobium</taxon>
    </lineage>
</organism>
<dbReference type="EMBL" id="BDCO01000002">
    <property type="protein sequence ID" value="GAT32445.1"/>
    <property type="molecule type" value="Genomic_DNA"/>
</dbReference>
<evidence type="ECO:0000313" key="1">
    <source>
        <dbReference type="EMBL" id="GAT32445.1"/>
    </source>
</evidence>
<name>A0A146G3Q3_TERSA</name>
<protein>
    <submittedName>
        <fullName evidence="1">Uncharacterized protein</fullName>
    </submittedName>
</protein>
<accession>A0A146G3Q3</accession>
<gene>
    <name evidence="1" type="ORF">TSACC_2843</name>
</gene>
<dbReference type="InParanoid" id="A0A146G3Q3"/>
<proteinExistence type="predicted"/>
<dbReference type="Proteomes" id="UP000076023">
    <property type="component" value="Unassembled WGS sequence"/>
</dbReference>
<sequence length="218" mass="23664">MLYLNGMNRTAAAAFFCLGIVAFTFIFSSSARGNDSARSDDPARLPLDLHSEIVGNALKITVRNIGRSPLILRPVTAESVHSEVWSMQRLASGQIQLHTLKTLPVQVHTGDDSDELRASLSKAIRGKDAVTLPPDQEMTSSIDMDQLIAPYRSLVKSNGGMKLIVEVVVPQMIVGIGAPDNGAPEPASELSRIKFSCGKYLLSGDRWTSAEKRTTDRN</sequence>
<keyword evidence="2" id="KW-1185">Reference proteome</keyword>
<evidence type="ECO:0000313" key="2">
    <source>
        <dbReference type="Proteomes" id="UP000076023"/>
    </source>
</evidence>
<comment type="caution">
    <text evidence="1">The sequence shown here is derived from an EMBL/GenBank/DDBJ whole genome shotgun (WGS) entry which is preliminary data.</text>
</comment>